<dbReference type="GeneID" id="19143879"/>
<feature type="non-terminal residue" evidence="2">
    <location>
        <position position="1"/>
    </location>
</feature>
<feature type="region of interest" description="Disordered" evidence="1">
    <location>
        <begin position="1"/>
        <end position="52"/>
    </location>
</feature>
<gene>
    <name evidence="2" type="ORF">COCCADRAFT_109336</name>
</gene>
<feature type="compositionally biased region" description="Basic and acidic residues" evidence="1">
    <location>
        <begin position="8"/>
        <end position="17"/>
    </location>
</feature>
<keyword evidence="3" id="KW-1185">Reference proteome</keyword>
<reference evidence="2 3" key="1">
    <citation type="journal article" date="2013" name="PLoS Genet.">
        <title>Comparative genome structure, secondary metabolite, and effector coding capacity across Cochliobolus pathogens.</title>
        <authorList>
            <person name="Condon B.J."/>
            <person name="Leng Y."/>
            <person name="Wu D."/>
            <person name="Bushley K.E."/>
            <person name="Ohm R.A."/>
            <person name="Otillar R."/>
            <person name="Martin J."/>
            <person name="Schackwitz W."/>
            <person name="Grimwood J."/>
            <person name="MohdZainudin N."/>
            <person name="Xue C."/>
            <person name="Wang R."/>
            <person name="Manning V.A."/>
            <person name="Dhillon B."/>
            <person name="Tu Z.J."/>
            <person name="Steffenson B.J."/>
            <person name="Salamov A."/>
            <person name="Sun H."/>
            <person name="Lowry S."/>
            <person name="LaButti K."/>
            <person name="Han J."/>
            <person name="Copeland A."/>
            <person name="Lindquist E."/>
            <person name="Barry K."/>
            <person name="Schmutz J."/>
            <person name="Baker S.E."/>
            <person name="Ciuffetti L.M."/>
            <person name="Grigoriev I.V."/>
            <person name="Zhong S."/>
            <person name="Turgeon B.G."/>
        </authorList>
    </citation>
    <scope>NUCLEOTIDE SEQUENCE [LARGE SCALE GENOMIC DNA]</scope>
    <source>
        <strain evidence="2 3">26-R-13</strain>
    </source>
</reference>
<evidence type="ECO:0000313" key="2">
    <source>
        <dbReference type="EMBL" id="EUC28375.1"/>
    </source>
</evidence>
<protein>
    <submittedName>
        <fullName evidence="2">Uncharacterized protein</fullName>
    </submittedName>
</protein>
<evidence type="ECO:0000256" key="1">
    <source>
        <dbReference type="SAM" id="MobiDB-lite"/>
    </source>
</evidence>
<evidence type="ECO:0000313" key="3">
    <source>
        <dbReference type="Proteomes" id="UP000053841"/>
    </source>
</evidence>
<dbReference type="KEGG" id="bze:COCCADRAFT_109336"/>
<dbReference type="RefSeq" id="XP_007717317.1">
    <property type="nucleotide sequence ID" value="XM_007719127.1"/>
</dbReference>
<sequence>IGGLTSSRQERHNEGHSQARSKSGRLVYPGKAPSHQARPPRWPRNHPHHHSLSAALRQDDAHALLAEPFHAYNANRWFSHTVRPRSSPHL</sequence>
<feature type="compositionally biased region" description="Basic residues" evidence="1">
    <location>
        <begin position="41"/>
        <end position="51"/>
    </location>
</feature>
<accession>W6XST2</accession>
<dbReference type="HOGENOM" id="CLU_2446564_0_0_1"/>
<dbReference type="AlphaFoldDB" id="W6XST2"/>
<proteinExistence type="predicted"/>
<dbReference type="Proteomes" id="UP000053841">
    <property type="component" value="Unassembled WGS sequence"/>
</dbReference>
<name>W6XST2_COCC2</name>
<organism evidence="2 3">
    <name type="scientific">Cochliobolus carbonum (strain 26-R-13)</name>
    <name type="common">Maize leaf spot fungus</name>
    <name type="synonym">Bipolaris zeicola</name>
    <dbReference type="NCBI Taxonomy" id="930089"/>
    <lineage>
        <taxon>Eukaryota</taxon>
        <taxon>Fungi</taxon>
        <taxon>Dikarya</taxon>
        <taxon>Ascomycota</taxon>
        <taxon>Pezizomycotina</taxon>
        <taxon>Dothideomycetes</taxon>
        <taxon>Pleosporomycetidae</taxon>
        <taxon>Pleosporales</taxon>
        <taxon>Pleosporineae</taxon>
        <taxon>Pleosporaceae</taxon>
        <taxon>Bipolaris</taxon>
    </lineage>
</organism>
<dbReference type="EMBL" id="KI964819">
    <property type="protein sequence ID" value="EUC28375.1"/>
    <property type="molecule type" value="Genomic_DNA"/>
</dbReference>